<dbReference type="PANTHER" id="PTHR42995:SF5">
    <property type="entry name" value="ACETYL-COENZYME A CARBOXYLASE CARBOXYL TRANSFERASE SUBUNIT BETA, CHLOROPLASTIC"/>
    <property type="match status" value="1"/>
</dbReference>
<comment type="subcellular location">
    <subcellularLocation>
        <location evidence="3">Cytoplasm</location>
    </subcellularLocation>
</comment>
<keyword evidence="5" id="KW-0436">Ligase</keyword>
<comment type="subunit">
    <text evidence="3">Acetyl-CoA carboxylase is a heterohexamer composed of biotin carboxyl carrier protein (AccB), biotin carboxylase (AccC) and two subunits each of ACCase subunit alpha (AccA) and ACCase subunit beta (AccD).</text>
</comment>
<feature type="domain" description="Acetyl-coenzyme A carboxylase carboxyl transferase subunit beta" evidence="4">
    <location>
        <begin position="57"/>
        <end position="237"/>
    </location>
</feature>
<dbReference type="GO" id="GO:0003989">
    <property type="term" value="F:acetyl-CoA carboxylase activity"/>
    <property type="evidence" value="ECO:0007669"/>
    <property type="project" value="UniProtKB-EC"/>
</dbReference>
<keyword evidence="3" id="KW-0863">Zinc-finger</keyword>
<dbReference type="EMBL" id="CP123443">
    <property type="protein sequence ID" value="WGK69320.1"/>
    <property type="molecule type" value="Genomic_DNA"/>
</dbReference>
<comment type="pathway">
    <text evidence="3">Lipid metabolism; malonyl-CoA biosynthesis; malonyl-CoA from acetyl-CoA: step 1/1.</text>
</comment>
<dbReference type="InterPro" id="IPR034733">
    <property type="entry name" value="AcCoA_carboxyl_beta"/>
</dbReference>
<evidence type="ECO:0000313" key="6">
    <source>
        <dbReference type="Proteomes" id="UP001228690"/>
    </source>
</evidence>
<evidence type="ECO:0000313" key="5">
    <source>
        <dbReference type="EMBL" id="WGK69320.1"/>
    </source>
</evidence>
<protein>
    <recommendedName>
        <fullName evidence="3">Acetyl-coenzyme A carboxylase carboxyl transferase subunit beta</fullName>
        <shortName evidence="3">ACCase subunit beta</shortName>
        <shortName evidence="3">Acetyl-CoA carboxylase carboxyltransferase subunit beta</shortName>
        <ecNumber evidence="3">2.1.3.15</ecNumber>
    </recommendedName>
</protein>
<dbReference type="RefSeq" id="WP_326927503.1">
    <property type="nucleotide sequence ID" value="NZ_CP123443.1"/>
</dbReference>
<keyword evidence="3" id="KW-0963">Cytoplasm</keyword>
<feature type="binding site" evidence="3">
    <location>
        <position position="28"/>
    </location>
    <ligand>
        <name>Zn(2+)</name>
        <dbReference type="ChEBI" id="CHEBI:29105"/>
    </ligand>
</feature>
<dbReference type="Gene3D" id="3.90.226.10">
    <property type="entry name" value="2-enoyl-CoA Hydratase, Chain A, domain 1"/>
    <property type="match status" value="1"/>
</dbReference>
<dbReference type="Proteomes" id="UP001228690">
    <property type="component" value="Chromosome"/>
</dbReference>
<evidence type="ECO:0000259" key="4">
    <source>
        <dbReference type="Pfam" id="PF01039"/>
    </source>
</evidence>
<keyword evidence="1 3" id="KW-0276">Fatty acid metabolism</keyword>
<dbReference type="PANTHER" id="PTHR42995">
    <property type="entry name" value="ACETYL-COENZYME A CARBOXYLASE CARBOXYL TRANSFERASE SUBUNIT BETA, CHLOROPLASTIC"/>
    <property type="match status" value="1"/>
</dbReference>
<accession>A0ABY8MH26</accession>
<dbReference type="NCBIfam" id="TIGR00515">
    <property type="entry name" value="accD"/>
    <property type="match status" value="1"/>
</dbReference>
<evidence type="ECO:0000256" key="3">
    <source>
        <dbReference type="HAMAP-Rule" id="MF_01395"/>
    </source>
</evidence>
<gene>
    <name evidence="3 5" type="primary">accD</name>
    <name evidence="5" type="ORF">P0082_00245</name>
</gene>
<dbReference type="SUPFAM" id="SSF52096">
    <property type="entry name" value="ClpP/crotonase"/>
    <property type="match status" value="1"/>
</dbReference>
<keyword evidence="3" id="KW-0444">Lipid biosynthesis</keyword>
<organism evidence="5 6">
    <name type="scientific">Candidatus Haliotispira prima</name>
    <dbReference type="NCBI Taxonomy" id="3034016"/>
    <lineage>
        <taxon>Bacteria</taxon>
        <taxon>Pseudomonadati</taxon>
        <taxon>Spirochaetota</taxon>
        <taxon>Spirochaetia</taxon>
        <taxon>Spirochaetales</taxon>
        <taxon>Spirochaetaceae</taxon>
        <taxon>Candidatus Haliotispira</taxon>
    </lineage>
</organism>
<keyword evidence="3" id="KW-0067">ATP-binding</keyword>
<feature type="binding site" evidence="3">
    <location>
        <position position="47"/>
    </location>
    <ligand>
        <name>Zn(2+)</name>
        <dbReference type="ChEBI" id="CHEBI:29105"/>
    </ligand>
</feature>
<keyword evidence="2 3" id="KW-0275">Fatty acid biosynthesis</keyword>
<proteinExistence type="inferred from homology"/>
<keyword evidence="6" id="KW-1185">Reference proteome</keyword>
<dbReference type="InterPro" id="IPR000438">
    <property type="entry name" value="Acetyl_CoA_COase_Trfase_b_su"/>
</dbReference>
<evidence type="ECO:0000256" key="1">
    <source>
        <dbReference type="ARBA" id="ARBA00022832"/>
    </source>
</evidence>
<feature type="binding site" evidence="3">
    <location>
        <position position="50"/>
    </location>
    <ligand>
        <name>Zn(2+)</name>
        <dbReference type="ChEBI" id="CHEBI:29105"/>
    </ligand>
</feature>
<name>A0ABY8MH26_9SPIO</name>
<keyword evidence="3" id="KW-0547">Nucleotide-binding</keyword>
<keyword evidence="3" id="KW-0808">Transferase</keyword>
<evidence type="ECO:0000256" key="2">
    <source>
        <dbReference type="ARBA" id="ARBA00023160"/>
    </source>
</evidence>
<sequence length="280" mass="30603">MQVNILEKENLQWNKGTLGLKVTEERDCDSCHTVAGAEDLRKNFMVCPHCGYHFRITAKDRIAITLDEDTFEEVGSDIGSVNPIKMIGYEDKLEQSRRKTELKDGVITGTGKLADNDVAIAVMSFEFMGGSMGSVIGEKITRLLLLAADKGIPAIIFTASGGARMQEGIFSLMQMAKTANAIALLEGLHVPLINVLMNPTMGGVTASFAMLGDITLAESGAMIGFAGRRVIEGTIKEELPVGFQTAEFLQDKGFVDKVVDRRVLRSTLRFLLETHKNNIF</sequence>
<comment type="cofactor">
    <cofactor evidence="3">
        <name>Zn(2+)</name>
        <dbReference type="ChEBI" id="CHEBI:29105"/>
    </cofactor>
    <text evidence="3">Binds 1 zinc ion per subunit.</text>
</comment>
<dbReference type="InterPro" id="IPR029045">
    <property type="entry name" value="ClpP/crotonase-like_dom_sf"/>
</dbReference>
<dbReference type="HAMAP" id="MF_01395">
    <property type="entry name" value="AcetylCoA_CT_beta"/>
    <property type="match status" value="1"/>
</dbReference>
<comment type="function">
    <text evidence="3">Component of the acetyl coenzyme A carboxylase (ACC) complex. Biotin carboxylase (BC) catalyzes the carboxylation of biotin on its carrier protein (BCCP) and then the CO(2) group is transferred by the transcarboxylase to acetyl-CoA to form malonyl-CoA.</text>
</comment>
<keyword evidence="3" id="KW-0862">Zinc</keyword>
<dbReference type="Pfam" id="PF01039">
    <property type="entry name" value="Carboxyl_trans"/>
    <property type="match status" value="1"/>
</dbReference>
<comment type="catalytic activity">
    <reaction evidence="3">
        <text>N(6)-carboxybiotinyl-L-lysyl-[protein] + acetyl-CoA = N(6)-biotinyl-L-lysyl-[protein] + malonyl-CoA</text>
        <dbReference type="Rhea" id="RHEA:54728"/>
        <dbReference type="Rhea" id="RHEA-COMP:10505"/>
        <dbReference type="Rhea" id="RHEA-COMP:10506"/>
        <dbReference type="ChEBI" id="CHEBI:57288"/>
        <dbReference type="ChEBI" id="CHEBI:57384"/>
        <dbReference type="ChEBI" id="CHEBI:83144"/>
        <dbReference type="ChEBI" id="CHEBI:83145"/>
        <dbReference type="EC" id="2.1.3.15"/>
    </reaction>
</comment>
<dbReference type="EC" id="2.1.3.15" evidence="3"/>
<feature type="binding site" evidence="3">
    <location>
        <position position="31"/>
    </location>
    <ligand>
        <name>Zn(2+)</name>
        <dbReference type="ChEBI" id="CHEBI:29105"/>
    </ligand>
</feature>
<reference evidence="5 6" key="1">
    <citation type="submission" date="2023-04" db="EMBL/GenBank/DDBJ databases">
        <title>Spirochaete genome identified in red abalone sample constitutes a novel genus.</title>
        <authorList>
            <person name="Sharma S.P."/>
            <person name="Purcell C.M."/>
            <person name="Hyde J.R."/>
            <person name="Severin A.J."/>
        </authorList>
    </citation>
    <scope>NUCLEOTIDE SEQUENCE [LARGE SCALE GENOMIC DNA]</scope>
    <source>
        <strain evidence="5 6">SP-2023</strain>
    </source>
</reference>
<comment type="similarity">
    <text evidence="3">Belongs to the AccD/PCCB family.</text>
</comment>
<feature type="zinc finger region" description="C4-type" evidence="3">
    <location>
        <begin position="28"/>
        <end position="50"/>
    </location>
</feature>
<keyword evidence="3" id="KW-0443">Lipid metabolism</keyword>
<dbReference type="PRINTS" id="PR01070">
    <property type="entry name" value="ACCCTRFRASEB"/>
</dbReference>
<keyword evidence="3" id="KW-0479">Metal-binding</keyword>